<keyword evidence="2" id="KW-1185">Reference proteome</keyword>
<proteinExistence type="predicted"/>
<evidence type="ECO:0000313" key="2">
    <source>
        <dbReference type="Proteomes" id="UP000184368"/>
    </source>
</evidence>
<dbReference type="AlphaFoldDB" id="A0A1M4TG57"/>
<name>A0A1M4TG57_9BACT</name>
<sequence>MAGDFITQEEAVQYILTAVSILQALNEQAANTEVKDITALNPQNYLKDRVLSFVFDKALVEELLSGEGVNALRIYYAAKPGGSQPGSPSLVMVPSYYNSEQREVSNLLISAAKGGGQYPAKASYPAVGIAGFDLASDTVSVNPDDDEPTAS</sequence>
<gene>
    <name evidence="1" type="ORF">SAMN05444008_101402</name>
</gene>
<dbReference type="RefSeq" id="WP_073039395.1">
    <property type="nucleotide sequence ID" value="NZ_FQUO01000001.1"/>
</dbReference>
<dbReference type="EMBL" id="FQUO01000001">
    <property type="protein sequence ID" value="SHE43378.1"/>
    <property type="molecule type" value="Genomic_DNA"/>
</dbReference>
<accession>A0A1M4TG57</accession>
<dbReference type="STRING" id="1302690.BUE76_01565"/>
<protein>
    <submittedName>
        <fullName evidence="1">Uncharacterized protein</fullName>
    </submittedName>
</protein>
<reference evidence="1 2" key="1">
    <citation type="submission" date="2016-11" db="EMBL/GenBank/DDBJ databases">
        <authorList>
            <person name="Jaros S."/>
            <person name="Januszkiewicz K."/>
            <person name="Wedrychowicz H."/>
        </authorList>
    </citation>
    <scope>NUCLEOTIDE SEQUENCE [LARGE SCALE GENOMIC DNA]</scope>
    <source>
        <strain evidence="1 2">DSM 26897</strain>
    </source>
</reference>
<evidence type="ECO:0000313" key="1">
    <source>
        <dbReference type="EMBL" id="SHE43378.1"/>
    </source>
</evidence>
<organism evidence="1 2">
    <name type="scientific">Cnuella takakiae</name>
    <dbReference type="NCBI Taxonomy" id="1302690"/>
    <lineage>
        <taxon>Bacteria</taxon>
        <taxon>Pseudomonadati</taxon>
        <taxon>Bacteroidota</taxon>
        <taxon>Chitinophagia</taxon>
        <taxon>Chitinophagales</taxon>
        <taxon>Chitinophagaceae</taxon>
        <taxon>Cnuella</taxon>
    </lineage>
</organism>
<dbReference type="Proteomes" id="UP000184368">
    <property type="component" value="Unassembled WGS sequence"/>
</dbReference>